<dbReference type="SUPFAM" id="SSF55031">
    <property type="entry name" value="Bacterial exopeptidase dimerisation domain"/>
    <property type="match status" value="1"/>
</dbReference>
<accession>A0A9D2T4X0</accession>
<protein>
    <submittedName>
        <fullName evidence="3">Amidohydrolase</fullName>
    </submittedName>
</protein>
<dbReference type="InterPro" id="IPR002933">
    <property type="entry name" value="Peptidase_M20"/>
</dbReference>
<dbReference type="Proteomes" id="UP000823883">
    <property type="component" value="Unassembled WGS sequence"/>
</dbReference>
<gene>
    <name evidence="3" type="ORF">IAA04_04030</name>
</gene>
<comment type="cofactor">
    <cofactor evidence="1">
        <name>Mn(2+)</name>
        <dbReference type="ChEBI" id="CHEBI:29035"/>
    </cofactor>
    <text evidence="1">The Mn(2+) ion enhances activity.</text>
</comment>
<evidence type="ECO:0000313" key="4">
    <source>
        <dbReference type="Proteomes" id="UP000823883"/>
    </source>
</evidence>
<feature type="binding site" evidence="1">
    <location>
        <position position="130"/>
    </location>
    <ligand>
        <name>Mn(2+)</name>
        <dbReference type="ChEBI" id="CHEBI:29035"/>
        <label>2</label>
    </ligand>
</feature>
<dbReference type="NCBIfam" id="TIGR01891">
    <property type="entry name" value="amidohydrolases"/>
    <property type="match status" value="1"/>
</dbReference>
<dbReference type="PANTHER" id="PTHR11014:SF63">
    <property type="entry name" value="METALLOPEPTIDASE, PUTATIVE (AFU_ORTHOLOGUE AFUA_6G09600)-RELATED"/>
    <property type="match status" value="1"/>
</dbReference>
<feature type="binding site" evidence="1">
    <location>
        <position position="96"/>
    </location>
    <ligand>
        <name>Mn(2+)</name>
        <dbReference type="ChEBI" id="CHEBI:29035"/>
        <label>2</label>
    </ligand>
</feature>
<dbReference type="Pfam" id="PF07687">
    <property type="entry name" value="M20_dimer"/>
    <property type="match status" value="1"/>
</dbReference>
<dbReference type="CDD" id="cd03886">
    <property type="entry name" value="M20_Acy1"/>
    <property type="match status" value="1"/>
</dbReference>
<dbReference type="Pfam" id="PF01546">
    <property type="entry name" value="Peptidase_M20"/>
    <property type="match status" value="1"/>
</dbReference>
<evidence type="ECO:0000259" key="2">
    <source>
        <dbReference type="Pfam" id="PF07687"/>
    </source>
</evidence>
<feature type="binding site" evidence="1">
    <location>
        <position position="94"/>
    </location>
    <ligand>
        <name>Mn(2+)</name>
        <dbReference type="ChEBI" id="CHEBI:29035"/>
        <label>2</label>
    </ligand>
</feature>
<dbReference type="Gene3D" id="3.30.70.360">
    <property type="match status" value="1"/>
</dbReference>
<dbReference type="PIRSF" id="PIRSF005962">
    <property type="entry name" value="Pept_M20D_amidohydro"/>
    <property type="match status" value="1"/>
</dbReference>
<dbReference type="GO" id="GO:0046872">
    <property type="term" value="F:metal ion binding"/>
    <property type="evidence" value="ECO:0007669"/>
    <property type="project" value="UniProtKB-KW"/>
</dbReference>
<dbReference type="InterPro" id="IPR011650">
    <property type="entry name" value="Peptidase_M20_dimer"/>
</dbReference>
<dbReference type="EMBL" id="DWWL01000025">
    <property type="protein sequence ID" value="HJC47203.1"/>
    <property type="molecule type" value="Genomic_DNA"/>
</dbReference>
<dbReference type="InterPro" id="IPR036264">
    <property type="entry name" value="Bact_exopeptidase_dim_dom"/>
</dbReference>
<name>A0A9D2T4X0_9FIRM</name>
<dbReference type="Gene3D" id="3.40.630.10">
    <property type="entry name" value="Zn peptidases"/>
    <property type="match status" value="1"/>
</dbReference>
<comment type="caution">
    <text evidence="3">The sequence shown here is derived from an EMBL/GenBank/DDBJ whole genome shotgun (WGS) entry which is preliminary data.</text>
</comment>
<keyword evidence="1" id="KW-0479">Metal-binding</keyword>
<evidence type="ECO:0000313" key="3">
    <source>
        <dbReference type="EMBL" id="HJC47203.1"/>
    </source>
</evidence>
<dbReference type="PANTHER" id="PTHR11014">
    <property type="entry name" value="PEPTIDASE M20 FAMILY MEMBER"/>
    <property type="match status" value="1"/>
</dbReference>
<dbReference type="GO" id="GO:0016787">
    <property type="term" value="F:hydrolase activity"/>
    <property type="evidence" value="ECO:0007669"/>
    <property type="project" value="InterPro"/>
</dbReference>
<reference evidence="3" key="2">
    <citation type="submission" date="2021-04" db="EMBL/GenBank/DDBJ databases">
        <authorList>
            <person name="Gilroy R."/>
        </authorList>
    </citation>
    <scope>NUCLEOTIDE SEQUENCE</scope>
    <source>
        <strain evidence="3">CHK183-5548</strain>
    </source>
</reference>
<sequence length="389" mass="42290">MFHVSEELKNEIIANRRALHQRAEIAFDLPQTRAFVTEKLREYGYEPQEMGGGITCTVGKGGKTILMRADMDALPMKEESGLDFACTSGNCHSCGHDCHTAMLLGAAKALKEMEGELKGTVKFMFQPAEEVLGGAAAMVEAGILENPKVDAAFGLHVSVGREDSYPGTVLCTHGTMNNSGDAIKITVRGKDAHGSQPQLGIDSISIASRIVIALEELTSKEIPTNEDSVVLVGKITGGTTCNTVAGVTEMEISVRTQGHEERAYLKRRVKEIAEGIAATFRATAEVEYQYGMPPLVNDEAMMNEFLGYMREFLPEDQVREVPKEGGCEDFTVVSEKVPAVFLMLGAGDRGSGHVHAMHHPAMQVDESALPVGTEIYVNCAMRWLEEHEK</sequence>
<dbReference type="SUPFAM" id="SSF53187">
    <property type="entry name" value="Zn-dependent exopeptidases"/>
    <property type="match status" value="1"/>
</dbReference>
<feature type="binding site" evidence="1">
    <location>
        <position position="358"/>
    </location>
    <ligand>
        <name>Mn(2+)</name>
        <dbReference type="ChEBI" id="CHEBI:29035"/>
        <label>2</label>
    </ligand>
</feature>
<dbReference type="AlphaFoldDB" id="A0A9D2T4X0"/>
<organism evidence="3 4">
    <name type="scientific">Candidatus Lachnoclostridium pullistercoris</name>
    <dbReference type="NCBI Taxonomy" id="2838632"/>
    <lineage>
        <taxon>Bacteria</taxon>
        <taxon>Bacillati</taxon>
        <taxon>Bacillota</taxon>
        <taxon>Clostridia</taxon>
        <taxon>Lachnospirales</taxon>
        <taxon>Lachnospiraceae</taxon>
    </lineage>
</organism>
<feature type="binding site" evidence="1">
    <location>
        <position position="156"/>
    </location>
    <ligand>
        <name>Mn(2+)</name>
        <dbReference type="ChEBI" id="CHEBI:29035"/>
        <label>2</label>
    </ligand>
</feature>
<feature type="domain" description="Peptidase M20 dimerisation" evidence="2">
    <location>
        <begin position="183"/>
        <end position="275"/>
    </location>
</feature>
<keyword evidence="1" id="KW-0464">Manganese</keyword>
<proteinExistence type="predicted"/>
<evidence type="ECO:0000256" key="1">
    <source>
        <dbReference type="PIRSR" id="PIRSR005962-1"/>
    </source>
</evidence>
<dbReference type="InterPro" id="IPR017439">
    <property type="entry name" value="Amidohydrolase"/>
</dbReference>
<reference evidence="3" key="1">
    <citation type="journal article" date="2021" name="PeerJ">
        <title>Extensive microbial diversity within the chicken gut microbiome revealed by metagenomics and culture.</title>
        <authorList>
            <person name="Gilroy R."/>
            <person name="Ravi A."/>
            <person name="Getino M."/>
            <person name="Pursley I."/>
            <person name="Horton D.L."/>
            <person name="Alikhan N.F."/>
            <person name="Baker D."/>
            <person name="Gharbi K."/>
            <person name="Hall N."/>
            <person name="Watson M."/>
            <person name="Adriaenssens E.M."/>
            <person name="Foster-Nyarko E."/>
            <person name="Jarju S."/>
            <person name="Secka A."/>
            <person name="Antonio M."/>
            <person name="Oren A."/>
            <person name="Chaudhuri R.R."/>
            <person name="La Ragione R."/>
            <person name="Hildebrand F."/>
            <person name="Pallen M.J."/>
        </authorList>
    </citation>
    <scope>NUCLEOTIDE SEQUENCE</scope>
    <source>
        <strain evidence="3">CHK183-5548</strain>
    </source>
</reference>